<accession>A0A4Q9NBK1</accession>
<gene>
    <name evidence="2" type="ORF">BD310DRAFT_914119</name>
    <name evidence="1" type="ORF">BD311DRAFT_745920</name>
</gene>
<evidence type="ECO:0000313" key="1">
    <source>
        <dbReference type="EMBL" id="TBU35299.1"/>
    </source>
</evidence>
<dbReference type="OrthoDB" id="75169at2759"/>
<protein>
    <submittedName>
        <fullName evidence="2">Diaminopimelate epimerase-like protein</fullName>
    </submittedName>
</protein>
<dbReference type="EMBL" id="ML145085">
    <property type="protein sequence ID" value="TBU65127.1"/>
    <property type="molecule type" value="Genomic_DNA"/>
</dbReference>
<dbReference type="Proteomes" id="UP000292082">
    <property type="component" value="Unassembled WGS sequence"/>
</dbReference>
<dbReference type="SUPFAM" id="SSF54506">
    <property type="entry name" value="Diaminopimelate epimerase-like"/>
    <property type="match status" value="1"/>
</dbReference>
<dbReference type="GO" id="GO:0016853">
    <property type="term" value="F:isomerase activity"/>
    <property type="evidence" value="ECO:0007669"/>
    <property type="project" value="TreeGrafter"/>
</dbReference>
<proteinExistence type="predicted"/>
<dbReference type="PANTHER" id="PTHR13774">
    <property type="entry name" value="PHENAZINE BIOSYNTHESIS PROTEIN"/>
    <property type="match status" value="1"/>
</dbReference>
<reference evidence="2 3" key="1">
    <citation type="submission" date="2019-01" db="EMBL/GenBank/DDBJ databases">
        <title>Draft genome sequences of three monokaryotic isolates of the white-rot basidiomycete fungus Dichomitus squalens.</title>
        <authorList>
            <consortium name="DOE Joint Genome Institute"/>
            <person name="Lopez S.C."/>
            <person name="Andreopoulos B."/>
            <person name="Pangilinan J."/>
            <person name="Lipzen A."/>
            <person name="Riley R."/>
            <person name="Ahrendt S."/>
            <person name="Ng V."/>
            <person name="Barry K."/>
            <person name="Daum C."/>
            <person name="Grigoriev I.V."/>
            <person name="Hilden K.S."/>
            <person name="Makela M.R."/>
            <person name="de Vries R.P."/>
        </authorList>
    </citation>
    <scope>NUCLEOTIDE SEQUENCE [LARGE SCALE GENOMIC DNA]</scope>
    <source>
        <strain evidence="2 3">CBS 464.89</strain>
        <strain evidence="1">OM18370.1</strain>
    </source>
</reference>
<dbReference type="EMBL" id="ML143387">
    <property type="protein sequence ID" value="TBU35299.1"/>
    <property type="molecule type" value="Genomic_DNA"/>
</dbReference>
<evidence type="ECO:0000313" key="2">
    <source>
        <dbReference type="EMBL" id="TBU65127.1"/>
    </source>
</evidence>
<dbReference type="PANTHER" id="PTHR13774:SF32">
    <property type="entry name" value="ANTISENSE-ENHANCING SEQUENCE 1"/>
    <property type="match status" value="1"/>
</dbReference>
<evidence type="ECO:0000313" key="3">
    <source>
        <dbReference type="Proteomes" id="UP000292082"/>
    </source>
</evidence>
<name>A0A4Q9NBK1_9APHY</name>
<dbReference type="Gene3D" id="3.10.310.10">
    <property type="entry name" value="Diaminopimelate Epimerase, Chain A, domain 1"/>
    <property type="match status" value="1"/>
</dbReference>
<keyword evidence="3" id="KW-1185">Reference proteome</keyword>
<dbReference type="InterPro" id="IPR003719">
    <property type="entry name" value="Phenazine_PhzF-like"/>
</dbReference>
<dbReference type="GO" id="GO:0005737">
    <property type="term" value="C:cytoplasm"/>
    <property type="evidence" value="ECO:0007669"/>
    <property type="project" value="TreeGrafter"/>
</dbReference>
<dbReference type="AlphaFoldDB" id="A0A4Q9NBK1"/>
<organism evidence="2 3">
    <name type="scientific">Dichomitus squalens</name>
    <dbReference type="NCBI Taxonomy" id="114155"/>
    <lineage>
        <taxon>Eukaryota</taxon>
        <taxon>Fungi</taxon>
        <taxon>Dikarya</taxon>
        <taxon>Basidiomycota</taxon>
        <taxon>Agaricomycotina</taxon>
        <taxon>Agaricomycetes</taxon>
        <taxon>Polyporales</taxon>
        <taxon>Polyporaceae</taxon>
        <taxon>Dichomitus</taxon>
    </lineage>
</organism>
<sequence>MNFAFVTLDVFTRQKFTGNQLAIVLVPVATRSLLTEEQRQKIATEFNYFETVFLHEVGQDDEIADYDIFTVHARIPFAGHPTIGAAIYVSHYAQDRYPQVKTLHALASHIPLSYDAANSIASVAIPHVAHDVRIHRKRLVHPLSSANPNGEPTVPLVSIVKGITSSSCM</sequence>
<dbReference type="Pfam" id="PF02567">
    <property type="entry name" value="PhzC-PhzF"/>
    <property type="match status" value="1"/>
</dbReference>
<dbReference type="Proteomes" id="UP000292957">
    <property type="component" value="Unassembled WGS sequence"/>
</dbReference>